<dbReference type="AlphaFoldDB" id="A0A6S6S5S1"/>
<evidence type="ECO:0000313" key="2">
    <source>
        <dbReference type="EMBL" id="CAA6800275.1"/>
    </source>
</evidence>
<accession>A0A6S6S5S1</accession>
<name>A0A6S6S5S1_9BACT</name>
<protein>
    <submittedName>
        <fullName evidence="2">Mannosyltransferase OCH1 and related enzymes</fullName>
    </submittedName>
</protein>
<keyword evidence="1 2" id="KW-0808">Transferase</keyword>
<dbReference type="PANTHER" id="PTHR32385">
    <property type="entry name" value="MANNOSYL PHOSPHORYLINOSITOL CERAMIDE SYNTHASE"/>
    <property type="match status" value="1"/>
</dbReference>
<dbReference type="EMBL" id="CACVAS010000012">
    <property type="protein sequence ID" value="CAA6800275.1"/>
    <property type="molecule type" value="Genomic_DNA"/>
</dbReference>
<proteinExistence type="predicted"/>
<dbReference type="InterPro" id="IPR029044">
    <property type="entry name" value="Nucleotide-diphossugar_trans"/>
</dbReference>
<evidence type="ECO:0000256" key="1">
    <source>
        <dbReference type="ARBA" id="ARBA00022679"/>
    </source>
</evidence>
<dbReference type="SUPFAM" id="SSF53448">
    <property type="entry name" value="Nucleotide-diphospho-sugar transferases"/>
    <property type="match status" value="1"/>
</dbReference>
<dbReference type="InterPro" id="IPR007577">
    <property type="entry name" value="GlycoTrfase_DXD_sugar-bd_CS"/>
</dbReference>
<dbReference type="GO" id="GO:0051999">
    <property type="term" value="P:mannosyl-inositol phosphorylceramide biosynthetic process"/>
    <property type="evidence" value="ECO:0007669"/>
    <property type="project" value="TreeGrafter"/>
</dbReference>
<gene>
    <name evidence="2" type="ORF">HELGO_WM73087</name>
</gene>
<dbReference type="GO" id="GO:0016020">
    <property type="term" value="C:membrane"/>
    <property type="evidence" value="ECO:0007669"/>
    <property type="project" value="GOC"/>
</dbReference>
<dbReference type="GO" id="GO:0000030">
    <property type="term" value="F:mannosyltransferase activity"/>
    <property type="evidence" value="ECO:0007669"/>
    <property type="project" value="TreeGrafter"/>
</dbReference>
<dbReference type="PANTHER" id="PTHR32385:SF15">
    <property type="entry name" value="INOSITOL PHOSPHOCERAMIDE MANNOSYLTRANSFERASE 1"/>
    <property type="match status" value="1"/>
</dbReference>
<organism evidence="2">
    <name type="scientific">uncultured Sulfurovum sp</name>
    <dbReference type="NCBI Taxonomy" id="269237"/>
    <lineage>
        <taxon>Bacteria</taxon>
        <taxon>Pseudomonadati</taxon>
        <taxon>Campylobacterota</taxon>
        <taxon>Epsilonproteobacteria</taxon>
        <taxon>Campylobacterales</taxon>
        <taxon>Sulfurovaceae</taxon>
        <taxon>Sulfurovum</taxon>
        <taxon>environmental samples</taxon>
    </lineage>
</organism>
<sequence>MQLPIIIVNRLSKLLGAIVKGFSYLFHYIFPKFRFTIPSHRSPLYKSQSKSTIPKIIWQTNFTEKASLPVYVNYLFNRLMGYDYEYRYVSTEARYEFMKEHAPKEVFDAFSQLTNGAAQADLWRVFVLNYYGGVYMDIDAHAVWPLSKMIKSTDKEVFLLNKQHYTNYFIASAKNNPILQKTIDIIVENIQTENIGEGVYTLTGPMTLNRAIDNSQVVNHRFYKVTCIQGSFTNEHFQYLDKPRSKWTYVKNESLLKNKTNENNVKDV</sequence>
<dbReference type="Gene3D" id="3.90.550.20">
    <property type="match status" value="1"/>
</dbReference>
<dbReference type="Pfam" id="PF04488">
    <property type="entry name" value="Gly_transf_sug"/>
    <property type="match status" value="1"/>
</dbReference>
<dbReference type="InterPro" id="IPR051706">
    <property type="entry name" value="Glycosyltransferase_domain"/>
</dbReference>
<keyword evidence="2" id="KW-0328">Glycosyltransferase</keyword>
<reference evidence="2" key="1">
    <citation type="submission" date="2020-01" db="EMBL/GenBank/DDBJ databases">
        <authorList>
            <person name="Meier V. D."/>
            <person name="Meier V D."/>
        </authorList>
    </citation>
    <scope>NUCLEOTIDE SEQUENCE</scope>
    <source>
        <strain evidence="2">HLG_WM_MAG_01</strain>
    </source>
</reference>